<dbReference type="AlphaFoldDB" id="A0A165IZ74"/>
<sequence length="182" mass="20440">HGKTFRLPETNAILQFLEETFCAIPAYKDRSPLDKAKVNAVKDASLMFIDFFWEFYWAENWTEADALQRREARSHTWLEQMDNYLKTIDTALLLTDPIEGAGTTLTAAAAVLFEALEIVDNQFPGAVTKHPEVAAIHSKILNRPRVAEYLKAGKREALITLSSLETAEKRAAATETWKAAAK</sequence>
<name>A0A165IZ74_EXIGL</name>
<proteinExistence type="predicted"/>
<dbReference type="Proteomes" id="UP000077266">
    <property type="component" value="Unassembled WGS sequence"/>
</dbReference>
<reference evidence="2 3" key="1">
    <citation type="journal article" date="2016" name="Mol. Biol. Evol.">
        <title>Comparative Genomics of Early-Diverging Mushroom-Forming Fungi Provides Insights into the Origins of Lignocellulose Decay Capabilities.</title>
        <authorList>
            <person name="Nagy L.G."/>
            <person name="Riley R."/>
            <person name="Tritt A."/>
            <person name="Adam C."/>
            <person name="Daum C."/>
            <person name="Floudas D."/>
            <person name="Sun H."/>
            <person name="Yadav J.S."/>
            <person name="Pangilinan J."/>
            <person name="Larsson K.H."/>
            <person name="Matsuura K."/>
            <person name="Barry K."/>
            <person name="Labutti K."/>
            <person name="Kuo R."/>
            <person name="Ohm R.A."/>
            <person name="Bhattacharya S.S."/>
            <person name="Shirouzu T."/>
            <person name="Yoshinaga Y."/>
            <person name="Martin F.M."/>
            <person name="Grigoriev I.V."/>
            <person name="Hibbett D.S."/>
        </authorList>
    </citation>
    <scope>NUCLEOTIDE SEQUENCE [LARGE SCALE GENOMIC DNA]</scope>
    <source>
        <strain evidence="2 3">HHB12029</strain>
    </source>
</reference>
<gene>
    <name evidence="2" type="ORF">EXIGLDRAFT_737528</name>
</gene>
<dbReference type="InterPro" id="IPR010987">
    <property type="entry name" value="Glutathione-S-Trfase_C-like"/>
</dbReference>
<accession>A0A165IZ74</accession>
<feature type="domain" description="GST C-terminal" evidence="1">
    <location>
        <begin position="31"/>
        <end position="173"/>
    </location>
</feature>
<evidence type="ECO:0000313" key="3">
    <source>
        <dbReference type="Proteomes" id="UP000077266"/>
    </source>
</evidence>
<dbReference type="InterPro" id="IPR036282">
    <property type="entry name" value="Glutathione-S-Trfase_C_sf"/>
</dbReference>
<dbReference type="Pfam" id="PF14497">
    <property type="entry name" value="GST_C_3"/>
    <property type="match status" value="1"/>
</dbReference>
<dbReference type="InParanoid" id="A0A165IZ74"/>
<dbReference type="EMBL" id="KV425979">
    <property type="protein sequence ID" value="KZV94088.1"/>
    <property type="molecule type" value="Genomic_DNA"/>
</dbReference>
<evidence type="ECO:0000259" key="1">
    <source>
        <dbReference type="PROSITE" id="PS50405"/>
    </source>
</evidence>
<dbReference type="SUPFAM" id="SSF47616">
    <property type="entry name" value="GST C-terminal domain-like"/>
    <property type="match status" value="1"/>
</dbReference>
<evidence type="ECO:0000313" key="2">
    <source>
        <dbReference type="EMBL" id="KZV94088.1"/>
    </source>
</evidence>
<organism evidence="2 3">
    <name type="scientific">Exidia glandulosa HHB12029</name>
    <dbReference type="NCBI Taxonomy" id="1314781"/>
    <lineage>
        <taxon>Eukaryota</taxon>
        <taxon>Fungi</taxon>
        <taxon>Dikarya</taxon>
        <taxon>Basidiomycota</taxon>
        <taxon>Agaricomycotina</taxon>
        <taxon>Agaricomycetes</taxon>
        <taxon>Auriculariales</taxon>
        <taxon>Exidiaceae</taxon>
        <taxon>Exidia</taxon>
    </lineage>
</organism>
<dbReference type="InterPro" id="IPR004046">
    <property type="entry name" value="GST_C"/>
</dbReference>
<feature type="non-terminal residue" evidence="2">
    <location>
        <position position="1"/>
    </location>
</feature>
<protein>
    <recommendedName>
        <fullName evidence="1">GST C-terminal domain-containing protein</fullName>
    </recommendedName>
</protein>
<dbReference type="Gene3D" id="1.20.1050.130">
    <property type="match status" value="1"/>
</dbReference>
<dbReference type="PROSITE" id="PS50405">
    <property type="entry name" value="GST_CTER"/>
    <property type="match status" value="1"/>
</dbReference>
<keyword evidence="3" id="KW-1185">Reference proteome</keyword>